<keyword evidence="2 5" id="KW-0808">Transferase</keyword>
<dbReference type="OrthoDB" id="9810297at2"/>
<feature type="domain" description="SAM-dependent MTase RsmB/NOP-type" evidence="6">
    <location>
        <begin position="135"/>
        <end position="383"/>
    </location>
</feature>
<feature type="active site" description="Nucleophile" evidence="5">
    <location>
        <position position="336"/>
    </location>
</feature>
<dbReference type="PANTHER" id="PTHR22807">
    <property type="entry name" value="NOP2 YEAST -RELATED NOL1/NOP2/FMU SUN DOMAIN-CONTAINING"/>
    <property type="match status" value="1"/>
</dbReference>
<evidence type="ECO:0000313" key="10">
    <source>
        <dbReference type="Proteomes" id="UP000182045"/>
    </source>
</evidence>
<dbReference type="Pfam" id="PF22458">
    <property type="entry name" value="RsmF-B_ferredox"/>
    <property type="match status" value="1"/>
</dbReference>
<dbReference type="InterPro" id="IPR054728">
    <property type="entry name" value="RsmB-like_ferredoxin"/>
</dbReference>
<gene>
    <name evidence="8" type="primary">rsmB-2</name>
    <name evidence="7" type="ORF">Ga0058931_2902</name>
    <name evidence="8" type="ORF">HLUCCA05_13545</name>
</gene>
<dbReference type="EMBL" id="FBYC01000004">
    <property type="protein sequence ID" value="CUX83306.1"/>
    <property type="molecule type" value="Genomic_DNA"/>
</dbReference>
<dbReference type="CDD" id="cd02440">
    <property type="entry name" value="AdoMet_MTases"/>
    <property type="match status" value="1"/>
</dbReference>
<sequence>MTPGARLQAAIDILDTILTGKPAEQALTNWGRGNRFAGSKDRAAIRDHVFDCLRCKRSFAHLGGRADGRGLVLGLLRDAGTDPAALFTGQGYAPAPLTEADAPNPAPMPRGVALDCPDWLLPAITHSLGPQTDDVLRAMRHRAPVFLRVNLARATRADAVALLAQDNIATRPCALAETALEVTENARRLRQSRAFTEGVVELQDAASQAVIAALPDLAGARVLDYCAGGGGKALAMAARGADVTAHDADATRMQDIPERAARAGAAITLQTQPNGLFDLVLTDVPCSGSGTWRRAPQAKWALTPERLTQLAGIQRSILRQAWDHVRPGGRLLYATCSLLDAENSQIVAGFTADTANATLGAIQRLTPLDGGDGFFSAIILKES</sequence>
<comment type="similarity">
    <text evidence="5">Belongs to the class I-like SAM-binding methyltransferase superfamily. RsmB/NOP family.</text>
</comment>
<dbReference type="GO" id="GO:0001510">
    <property type="term" value="P:RNA methylation"/>
    <property type="evidence" value="ECO:0007669"/>
    <property type="project" value="InterPro"/>
</dbReference>
<keyword evidence="1 5" id="KW-0489">Methyltransferase</keyword>
<evidence type="ECO:0000256" key="5">
    <source>
        <dbReference type="PROSITE-ProRule" id="PRU01023"/>
    </source>
</evidence>
<dbReference type="SUPFAM" id="SSF53335">
    <property type="entry name" value="S-adenosyl-L-methionine-dependent methyltransferases"/>
    <property type="match status" value="1"/>
</dbReference>
<evidence type="ECO:0000259" key="6">
    <source>
        <dbReference type="PROSITE" id="PS51686"/>
    </source>
</evidence>
<evidence type="ECO:0000256" key="3">
    <source>
        <dbReference type="ARBA" id="ARBA00022691"/>
    </source>
</evidence>
<evidence type="ECO:0000256" key="2">
    <source>
        <dbReference type="ARBA" id="ARBA00022679"/>
    </source>
</evidence>
<dbReference type="PROSITE" id="PS51686">
    <property type="entry name" value="SAM_MT_RSMB_NOP"/>
    <property type="match status" value="1"/>
</dbReference>
<dbReference type="Pfam" id="PF01189">
    <property type="entry name" value="Methyltr_RsmB-F"/>
    <property type="match status" value="1"/>
</dbReference>
<evidence type="ECO:0000256" key="1">
    <source>
        <dbReference type="ARBA" id="ARBA00022603"/>
    </source>
</evidence>
<dbReference type="PRINTS" id="PR02008">
    <property type="entry name" value="RCMTFAMILY"/>
</dbReference>
<feature type="binding site" evidence="5">
    <location>
        <position position="283"/>
    </location>
    <ligand>
        <name>S-adenosyl-L-methionine</name>
        <dbReference type="ChEBI" id="CHEBI:59789"/>
    </ligand>
</feature>
<dbReference type="Gene3D" id="3.30.70.1170">
    <property type="entry name" value="Sun protein, domain 3"/>
    <property type="match status" value="1"/>
</dbReference>
<dbReference type="AlphaFoldDB" id="A0A0P7YIP2"/>
<evidence type="ECO:0000313" key="8">
    <source>
        <dbReference type="EMBL" id="KPP90494.1"/>
    </source>
</evidence>
<dbReference type="Proteomes" id="UP000182045">
    <property type="component" value="Unassembled WGS sequence"/>
</dbReference>
<dbReference type="PATRIC" id="fig|1666912.4.peg.610"/>
<dbReference type="InterPro" id="IPR049560">
    <property type="entry name" value="MeTrfase_RsmB-F_NOP2_cat"/>
</dbReference>
<name>A0A0P7YIP2_9RHOB</name>
<protein>
    <submittedName>
        <fullName evidence="8">16S rRNA (Cytosine967-C5)-methyltransferase</fullName>
        <ecNumber evidence="8">2.1.1.176</ecNumber>
    </submittedName>
</protein>
<accession>A0A0P7YIP2</accession>
<reference evidence="7 10" key="2">
    <citation type="submission" date="2016-01" db="EMBL/GenBank/DDBJ databases">
        <authorList>
            <person name="Varghese N."/>
        </authorList>
    </citation>
    <scope>NUCLEOTIDE SEQUENCE [LARGE SCALE GENOMIC DNA]</scope>
    <source>
        <strain evidence="7 10">HL-91</strain>
    </source>
</reference>
<evidence type="ECO:0000256" key="4">
    <source>
        <dbReference type="ARBA" id="ARBA00022884"/>
    </source>
</evidence>
<dbReference type="Gene3D" id="3.40.50.150">
    <property type="entry name" value="Vaccinia Virus protein VP39"/>
    <property type="match status" value="1"/>
</dbReference>
<dbReference type="GO" id="GO:0008173">
    <property type="term" value="F:RNA methyltransferase activity"/>
    <property type="evidence" value="ECO:0007669"/>
    <property type="project" value="InterPro"/>
</dbReference>
<dbReference type="PANTHER" id="PTHR22807:SF53">
    <property type="entry name" value="RIBOSOMAL RNA SMALL SUBUNIT METHYLTRANSFERASE B-RELATED"/>
    <property type="match status" value="1"/>
</dbReference>
<evidence type="ECO:0000313" key="9">
    <source>
        <dbReference type="Proteomes" id="UP000050413"/>
    </source>
</evidence>
<dbReference type="Proteomes" id="UP000050413">
    <property type="component" value="Unassembled WGS sequence"/>
</dbReference>
<reference evidence="8 9" key="1">
    <citation type="submission" date="2015-09" db="EMBL/GenBank/DDBJ databases">
        <title>Identification and resolution of microdiversity through metagenomic sequencing of parallel consortia.</title>
        <authorList>
            <person name="Nelson W.C."/>
            <person name="Romine M.F."/>
            <person name="Lindemann S.R."/>
        </authorList>
    </citation>
    <scope>NUCLEOTIDE SEQUENCE [LARGE SCALE GENOMIC DNA]</scope>
    <source>
        <strain evidence="8">HL-91</strain>
    </source>
</reference>
<dbReference type="EMBL" id="LJSG01000017">
    <property type="protein sequence ID" value="KPP90494.1"/>
    <property type="molecule type" value="Genomic_DNA"/>
</dbReference>
<feature type="binding site" evidence="5">
    <location>
        <position position="247"/>
    </location>
    <ligand>
        <name>S-adenosyl-L-methionine</name>
        <dbReference type="ChEBI" id="CHEBI:59789"/>
    </ligand>
</feature>
<keyword evidence="10" id="KW-1185">Reference proteome</keyword>
<dbReference type="InterPro" id="IPR001678">
    <property type="entry name" value="MeTrfase_RsmB-F_NOP2_dom"/>
</dbReference>
<organism evidence="8 9">
    <name type="scientific">Roseibaca calidilacus</name>
    <dbReference type="NCBI Taxonomy" id="1666912"/>
    <lineage>
        <taxon>Bacteria</taxon>
        <taxon>Pseudomonadati</taxon>
        <taxon>Pseudomonadota</taxon>
        <taxon>Alphaproteobacteria</taxon>
        <taxon>Rhodobacterales</taxon>
        <taxon>Paracoccaceae</taxon>
        <taxon>Roseinatronobacter</taxon>
    </lineage>
</organism>
<evidence type="ECO:0000313" key="7">
    <source>
        <dbReference type="EMBL" id="CUX83306.1"/>
    </source>
</evidence>
<dbReference type="GO" id="GO:0003723">
    <property type="term" value="F:RNA binding"/>
    <property type="evidence" value="ECO:0007669"/>
    <property type="project" value="UniProtKB-UniRule"/>
</dbReference>
<dbReference type="EC" id="2.1.1.176" evidence="8"/>
<comment type="caution">
    <text evidence="8">The sequence shown here is derived from an EMBL/GenBank/DDBJ whole genome shotgun (WGS) entry which is preliminary data.</text>
</comment>
<dbReference type="RefSeq" id="WP_072246950.1">
    <property type="nucleotide sequence ID" value="NZ_FBYC01000004.1"/>
</dbReference>
<dbReference type="STRING" id="1666912.Ga0058931_2902"/>
<keyword evidence="4 5" id="KW-0694">RNA-binding</keyword>
<proteinExistence type="inferred from homology"/>
<keyword evidence="3 5" id="KW-0949">S-adenosyl-L-methionine</keyword>
<dbReference type="InterPro" id="IPR023267">
    <property type="entry name" value="RCMT"/>
</dbReference>
<dbReference type="InterPro" id="IPR029063">
    <property type="entry name" value="SAM-dependent_MTases_sf"/>
</dbReference>
<comment type="caution">
    <text evidence="5">Lacks conserved residue(s) required for the propagation of feature annotation.</text>
</comment>